<evidence type="ECO:0000313" key="6">
    <source>
        <dbReference type="Proteomes" id="UP000250572"/>
    </source>
</evidence>
<dbReference type="InterPro" id="IPR027307">
    <property type="entry name" value="WASH7"/>
</dbReference>
<dbReference type="GO" id="GO:0007032">
    <property type="term" value="P:endosome organization"/>
    <property type="evidence" value="ECO:0007669"/>
    <property type="project" value="TreeGrafter"/>
</dbReference>
<dbReference type="Pfam" id="PF14745">
    <property type="entry name" value="WASH-4_N"/>
    <property type="match status" value="1"/>
</dbReference>
<feature type="domain" description="WASH complex subunit 4 N-terminal" evidence="3">
    <location>
        <begin position="389"/>
        <end position="971"/>
    </location>
</feature>
<feature type="domain" description="WASH complex subunit 7 C-terminal" evidence="4">
    <location>
        <begin position="1318"/>
        <end position="1487"/>
    </location>
</feature>
<dbReference type="InterPro" id="IPR043472">
    <property type="entry name" value="Macro_dom-like"/>
</dbReference>
<sequence length="1520" mass="173855">TPILLPNPQEDGGSEAPTTILPKHPNVFLYSRGLKLQSSRADVLQFLDVPQFYVQAVVLEESINMCKTEKLYRSIKWTLKYVTGDLFSCPHEESLAHCISEDSHMGAGIAVMFKKEFGRVSALKEQISNTPQQEKSKREESRSQKISQGCEVGICVGEGLSSSVSNARSRDRACNSRQACVSQHNTWLGGLVKPTADRRSAEDRSLEPRKGKDSTLLRGTRPTSPQPWFLIRLRLCAQPKGLQFAASNLNKRETEADRDSENSFDTSCVLTFNYLTQLDLKEHLLPSVCPFLAEEYFHRDDFGTHARSGDFIELNFPVALATKITRDMAVETIAPDWEFDRFDDGSQSKSSMLAGEKQERTKAAVCFQCQVMKILTKIHTEVQLKNYSRFLEEYTSQLKGIEEALDDSIGDVWDFTLDPIALKLLPYEQTSLLELIKTDNKVLNKVVTVYAALCGEVKKLKYEAETKFYNGLLFYGEGVCETSVPEGESQIQMGRFISFLQELSCFVSRCYEVVVSIIHQLAALYNSSKGATKIIESSGVHFQVVYEHLGELLVVLMTLDEIMENHATLKDHWKMYKRLLKSVHHNPGKFSIPEEKLKPFEKLLLKLEGQLLDGMIMQACVEQRFDDPAEGIAVSKNSSFAEEFAFNIRSIFTNVESKIGEPSEIDQRDKYAAVCGLFVLHFHIFRSVDKKLYKALLDICKKVPAVTLIANIIWFPDAFLTVKVPAAAKLMDKKSLQTIKAQRDAYLQQRAQTLTKLAQVTFIRNKMLLDVQSYYVFVTSWMMKMESILSKEKKSDKLAEDLNSRCNVFVQGILYAYSIGTIIKTTMNMYMSMQRPMTKTTVKALCRLVELLKAVEHTFHRRSMVVADSVSLITLQLQSQALSAISNAKKRVISDKKYSEQRLDVLSSLVLAENALSGPSTKERRLVASLALCVGTQLRTFKDEELLPLQVVLKKLDLISELCERLQCDCSFLYWHRAVFPIYLDDVYDNAVDAARMHYMFSALRDSVPCMLYAKHLESCDQLLECFDKEIMDVFNEHLLDKLCKEIEKDLRLSVHTHLKLDDRNPFKVGLKDLAHIFSVKPIRFFNRFIHIKAYVTHYLDKTFYNLTTVALHDWATYSEMRNLATQRYGLTMTEAHLPSQTLEQGLDVLEIMRNIHVFVSRYLYNLNNQIFVEKASNNKHLNTINIRHIANSIRTHGTGIMNTTVNFTFQFLRKKFYIFSQFMYDEHIKSRLIKDIRFFREIKDQSDHKYPFERAEKFNRGIRKLGLTPDGQSYLDQFRQLISQIAKCLIVFRFVPDLEDIVNFEELVKEEGLSEETQRSASVLDSVLSDLTSNSAEGTEYFKMLVAVFAPEFRSAKNMHLRNFHMIVPPLTVNFVEHSISCKEKLNKKNKTGASFTDDGFAMGVAYILKLLNQYLEFDSLHWFQAVRDKYRKELSAVAKEQTVQSAGQDEKLLQTMNLTQKRLDVYLQEFELLYFSLSSARIFFRADQTAAEETQEKKDEAGKVGMSPEGSTPAESSS</sequence>
<gene>
    <name evidence="5" type="ORF">CCH79_00010073</name>
</gene>
<dbReference type="Gene3D" id="3.40.220.10">
    <property type="entry name" value="Leucine Aminopeptidase, subunit E, domain 1"/>
    <property type="match status" value="1"/>
</dbReference>
<proteinExistence type="predicted"/>
<dbReference type="Proteomes" id="UP000250572">
    <property type="component" value="Unassembled WGS sequence"/>
</dbReference>
<evidence type="ECO:0000259" key="4">
    <source>
        <dbReference type="Pfam" id="PF14746"/>
    </source>
</evidence>
<feature type="region of interest" description="Disordered" evidence="1">
    <location>
        <begin position="192"/>
        <end position="221"/>
    </location>
</feature>
<feature type="non-terminal residue" evidence="5">
    <location>
        <position position="1520"/>
    </location>
</feature>
<evidence type="ECO:0000259" key="3">
    <source>
        <dbReference type="Pfam" id="PF14745"/>
    </source>
</evidence>
<feature type="region of interest" description="Disordered" evidence="1">
    <location>
        <begin position="124"/>
        <end position="144"/>
    </location>
</feature>
<feature type="non-terminal residue" evidence="5">
    <location>
        <position position="1"/>
    </location>
</feature>
<feature type="compositionally biased region" description="Basic and acidic residues" evidence="1">
    <location>
        <begin position="195"/>
        <end position="215"/>
    </location>
</feature>
<dbReference type="InterPro" id="IPR028282">
    <property type="entry name" value="WASH-7_central"/>
</dbReference>
<dbReference type="InterPro" id="IPR028191">
    <property type="entry name" value="WASH-4_N"/>
</dbReference>
<accession>A0A315VNT1</accession>
<feature type="compositionally biased region" description="Basic and acidic residues" evidence="1">
    <location>
        <begin position="134"/>
        <end position="143"/>
    </location>
</feature>
<protein>
    <recommendedName>
        <fullName evidence="7">WASH complex subunit 4</fullName>
    </recommendedName>
</protein>
<reference evidence="5 6" key="1">
    <citation type="journal article" date="2018" name="G3 (Bethesda)">
        <title>A High-Quality Reference Genome for the Invasive Mosquitofish Gambusia affinis Using a Chicago Library.</title>
        <authorList>
            <person name="Hoffberg S.L."/>
            <person name="Troendle N.J."/>
            <person name="Glenn T.C."/>
            <person name="Mahmud O."/>
            <person name="Louha S."/>
            <person name="Chalopin D."/>
            <person name="Bennetzen J.L."/>
            <person name="Mauricio R."/>
        </authorList>
    </citation>
    <scope>NUCLEOTIDE SEQUENCE [LARGE SCALE GENOMIC DNA]</scope>
    <source>
        <strain evidence="5">NE01/NJP1002.9</strain>
        <tissue evidence="5">Muscle</tissue>
    </source>
</reference>
<evidence type="ECO:0000256" key="1">
    <source>
        <dbReference type="SAM" id="MobiDB-lite"/>
    </source>
</evidence>
<dbReference type="PANTHER" id="PTHR31409:SF0">
    <property type="entry name" value="WASH COMPLEX SUBUNIT 4"/>
    <property type="match status" value="1"/>
</dbReference>
<dbReference type="GO" id="GO:0005768">
    <property type="term" value="C:endosome"/>
    <property type="evidence" value="ECO:0007669"/>
    <property type="project" value="TreeGrafter"/>
</dbReference>
<evidence type="ECO:0000313" key="5">
    <source>
        <dbReference type="EMBL" id="PWA24728.1"/>
    </source>
</evidence>
<feature type="domain" description="WASH complex subunit 7 central" evidence="2">
    <location>
        <begin position="972"/>
        <end position="1292"/>
    </location>
</feature>
<dbReference type="PANTHER" id="PTHR31409">
    <property type="entry name" value="WASH COMPLEX SUBUNIT 4"/>
    <property type="match status" value="1"/>
</dbReference>
<dbReference type="GO" id="GO:0016197">
    <property type="term" value="P:endosomal transport"/>
    <property type="evidence" value="ECO:0007669"/>
    <property type="project" value="TreeGrafter"/>
</dbReference>
<dbReference type="EMBL" id="NHOQ01001396">
    <property type="protein sequence ID" value="PWA24728.1"/>
    <property type="molecule type" value="Genomic_DNA"/>
</dbReference>
<dbReference type="GO" id="GO:0071203">
    <property type="term" value="C:WASH complex"/>
    <property type="evidence" value="ECO:0007669"/>
    <property type="project" value="InterPro"/>
</dbReference>
<dbReference type="Pfam" id="PF14744">
    <property type="entry name" value="WASH-7_mid"/>
    <property type="match status" value="1"/>
</dbReference>
<feature type="compositionally biased region" description="Polar residues" evidence="1">
    <location>
        <begin position="1511"/>
        <end position="1520"/>
    </location>
</feature>
<keyword evidence="6" id="KW-1185">Reference proteome</keyword>
<evidence type="ECO:0000259" key="2">
    <source>
        <dbReference type="Pfam" id="PF14744"/>
    </source>
</evidence>
<name>A0A315VNT1_GAMAF</name>
<comment type="caution">
    <text evidence="5">The sequence shown here is derived from an EMBL/GenBank/DDBJ whole genome shotgun (WGS) entry which is preliminary data.</text>
</comment>
<feature type="region of interest" description="Disordered" evidence="1">
    <location>
        <begin position="1495"/>
        <end position="1520"/>
    </location>
</feature>
<dbReference type="Pfam" id="PF14746">
    <property type="entry name" value="WASH-7_C"/>
    <property type="match status" value="1"/>
</dbReference>
<evidence type="ECO:0008006" key="7">
    <source>
        <dbReference type="Google" id="ProtNLM"/>
    </source>
</evidence>
<organism evidence="5 6">
    <name type="scientific">Gambusia affinis</name>
    <name type="common">Western mosquitofish</name>
    <name type="synonym">Heterandria affinis</name>
    <dbReference type="NCBI Taxonomy" id="33528"/>
    <lineage>
        <taxon>Eukaryota</taxon>
        <taxon>Metazoa</taxon>
        <taxon>Chordata</taxon>
        <taxon>Craniata</taxon>
        <taxon>Vertebrata</taxon>
        <taxon>Euteleostomi</taxon>
        <taxon>Actinopterygii</taxon>
        <taxon>Neopterygii</taxon>
        <taxon>Teleostei</taxon>
        <taxon>Neoteleostei</taxon>
        <taxon>Acanthomorphata</taxon>
        <taxon>Ovalentaria</taxon>
        <taxon>Atherinomorphae</taxon>
        <taxon>Cyprinodontiformes</taxon>
        <taxon>Poeciliidae</taxon>
        <taxon>Poeciliinae</taxon>
        <taxon>Gambusia</taxon>
    </lineage>
</organism>
<dbReference type="STRING" id="33528.ENSGAFP00000032447"/>
<dbReference type="SUPFAM" id="SSF52949">
    <property type="entry name" value="Macro domain-like"/>
    <property type="match status" value="1"/>
</dbReference>
<dbReference type="InterPro" id="IPR028283">
    <property type="entry name" value="WASH-7_C"/>
</dbReference>